<evidence type="ECO:0000313" key="1">
    <source>
        <dbReference type="EMBL" id="MFJ1470164.1"/>
    </source>
</evidence>
<gene>
    <name evidence="1" type="ORF">QPK29_020830</name>
</gene>
<dbReference type="EMBL" id="JASNRB020000013">
    <property type="protein sequence ID" value="MFJ1470164.1"/>
    <property type="molecule type" value="Genomic_DNA"/>
</dbReference>
<accession>A0ACC7ME27</accession>
<reference evidence="1" key="1">
    <citation type="submission" date="2024-11" db="EMBL/GenBank/DDBJ databases">
        <title>Description of Massilia orientalis sp. nov., isolated from rhizosphere soil of Ageratina adenophora.</title>
        <authorList>
            <person name="Wang Y."/>
        </authorList>
    </citation>
    <scope>NUCLEOTIDE SEQUENCE</scope>
    <source>
        <strain evidence="1">YIM B02787</strain>
    </source>
</reference>
<sequence length="116" mass="12694">MSRYRNYGQARGTRTYLSRREEFGMSEEEKHAAYLRRKTAEEAAKKAGVGRPLMPYMPAGPTACEVARAMAEEQVQATAPRAVSVAPAHPVPQSGDLFAGLESEEEEEELGEVPAP</sequence>
<protein>
    <submittedName>
        <fullName evidence="1">Uncharacterized protein</fullName>
    </submittedName>
</protein>
<organism evidence="1 2">
    <name type="scientific">Massilia orientalis</name>
    <dbReference type="NCBI Taxonomy" id="3050128"/>
    <lineage>
        <taxon>Bacteria</taxon>
        <taxon>Pseudomonadati</taxon>
        <taxon>Pseudomonadota</taxon>
        <taxon>Betaproteobacteria</taxon>
        <taxon>Burkholderiales</taxon>
        <taxon>Oxalobacteraceae</taxon>
        <taxon>Telluria group</taxon>
        <taxon>Massilia</taxon>
    </lineage>
</organism>
<dbReference type="Proteomes" id="UP001168096">
    <property type="component" value="Unassembled WGS sequence"/>
</dbReference>
<evidence type="ECO:0000313" key="2">
    <source>
        <dbReference type="Proteomes" id="UP001168096"/>
    </source>
</evidence>
<name>A0ACC7ME27_9BURK</name>
<keyword evidence="2" id="KW-1185">Reference proteome</keyword>
<comment type="caution">
    <text evidence="1">The sequence shown here is derived from an EMBL/GenBank/DDBJ whole genome shotgun (WGS) entry which is preliminary data.</text>
</comment>
<proteinExistence type="predicted"/>